<proteinExistence type="predicted"/>
<comment type="caution">
    <text evidence="1">The sequence shown here is derived from an EMBL/GenBank/DDBJ whole genome shotgun (WGS) entry which is preliminary data.</text>
</comment>
<reference evidence="1" key="1">
    <citation type="submission" date="2023-07" db="EMBL/GenBank/DDBJ databases">
        <title>Sorghum-associated microbial communities from plants grown in Nebraska, USA.</title>
        <authorList>
            <person name="Schachtman D."/>
        </authorList>
    </citation>
    <scope>NUCLEOTIDE SEQUENCE</scope>
    <source>
        <strain evidence="1">BE330</strain>
    </source>
</reference>
<sequence length="136" mass="15206">MTTSTAPRPNRAQLGLSHGEYLRHLIGNSLFALNTSTGTLELLLRDHPDPDVPRILAEQARESQDLMRTLHDVAATTDDYRQLPGSLHPREYAQTVDALARQLGQTSDPRVQKVLDLQRTVIGTFETHLTQLLSEN</sequence>
<organism evidence="1 2">
    <name type="scientific">Deinococcus soli</name>
    <name type="common">ex Cha et al. 2016</name>
    <dbReference type="NCBI Taxonomy" id="1309411"/>
    <lineage>
        <taxon>Bacteria</taxon>
        <taxon>Thermotogati</taxon>
        <taxon>Deinococcota</taxon>
        <taxon>Deinococci</taxon>
        <taxon>Deinococcales</taxon>
        <taxon>Deinococcaceae</taxon>
        <taxon>Deinococcus</taxon>
    </lineage>
</organism>
<dbReference type="Proteomes" id="UP001185331">
    <property type="component" value="Unassembled WGS sequence"/>
</dbReference>
<evidence type="ECO:0000313" key="2">
    <source>
        <dbReference type="Proteomes" id="UP001185331"/>
    </source>
</evidence>
<evidence type="ECO:0000313" key="1">
    <source>
        <dbReference type="EMBL" id="MDR6218576.1"/>
    </source>
</evidence>
<dbReference type="RefSeq" id="WP_309852909.1">
    <property type="nucleotide sequence ID" value="NZ_JAVDQJ010000004.1"/>
</dbReference>
<dbReference type="AlphaFoldDB" id="A0AAE3XC45"/>
<accession>A0AAE3XC45</accession>
<protein>
    <submittedName>
        <fullName evidence="1">Uncharacterized protein</fullName>
    </submittedName>
</protein>
<gene>
    <name evidence="1" type="ORF">J2Y00_002173</name>
</gene>
<dbReference type="EMBL" id="JAVDQK010000005">
    <property type="protein sequence ID" value="MDR6218576.1"/>
    <property type="molecule type" value="Genomic_DNA"/>
</dbReference>
<name>A0AAE3XC45_9DEIO</name>